<name>A0ACC5RRV9_ENTAG</name>
<keyword evidence="2" id="KW-1185">Reference proteome</keyword>
<evidence type="ECO:0000313" key="1">
    <source>
        <dbReference type="EMBL" id="MBK4727439.1"/>
    </source>
</evidence>
<reference evidence="1" key="1">
    <citation type="submission" date="2021-01" db="EMBL/GenBank/DDBJ databases">
        <title>Draft genome of Pantoea agglomerans Eh 335.</title>
        <authorList>
            <person name="Emsley S.A."/>
            <person name="Oline D.K."/>
            <person name="Saw J.H."/>
            <person name="Ushijima B."/>
            <person name="Videau P."/>
            <person name="Koyack M.J."/>
        </authorList>
    </citation>
    <scope>NUCLEOTIDE SEQUENCE</scope>
    <source>
        <strain evidence="1">Eh 335</strain>
    </source>
</reference>
<comment type="caution">
    <text evidence="1">The sequence shown here is derived from an EMBL/GenBank/DDBJ whole genome shotgun (WGS) entry which is preliminary data.</text>
</comment>
<accession>A0ACC5RRV9</accession>
<evidence type="ECO:0000313" key="2">
    <source>
        <dbReference type="Proteomes" id="UP000633731"/>
    </source>
</evidence>
<sequence length="80" mass="8187">MVTFSSLVSQSHRLDITLHSLSAPFDGINLLVQELPETLYFASDCASTAARISIVSTAGCGIIASAGSIGTMRSIPSSGG</sequence>
<proteinExistence type="predicted"/>
<dbReference type="EMBL" id="JAEOXF010000015">
    <property type="protein sequence ID" value="MBK4727439.1"/>
    <property type="molecule type" value="Genomic_DNA"/>
</dbReference>
<organism evidence="1 2">
    <name type="scientific">Enterobacter agglomerans</name>
    <name type="common">Erwinia herbicola</name>
    <name type="synonym">Pantoea agglomerans</name>
    <dbReference type="NCBI Taxonomy" id="549"/>
    <lineage>
        <taxon>Bacteria</taxon>
        <taxon>Pseudomonadati</taxon>
        <taxon>Pseudomonadota</taxon>
        <taxon>Gammaproteobacteria</taxon>
        <taxon>Enterobacterales</taxon>
        <taxon>Erwiniaceae</taxon>
        <taxon>Pantoea</taxon>
        <taxon>Pantoea agglomerans group</taxon>
    </lineage>
</organism>
<gene>
    <name evidence="1" type="ORF">JJL49_19590</name>
</gene>
<protein>
    <submittedName>
        <fullName evidence="1">Uncharacterized protein</fullName>
    </submittedName>
</protein>
<dbReference type="Proteomes" id="UP000633731">
    <property type="component" value="Unassembled WGS sequence"/>
</dbReference>